<reference evidence="1" key="1">
    <citation type="submission" date="2014-11" db="EMBL/GenBank/DDBJ databases">
        <authorList>
            <person name="Amaro Gonzalez C."/>
        </authorList>
    </citation>
    <scope>NUCLEOTIDE SEQUENCE</scope>
</reference>
<protein>
    <submittedName>
        <fullName evidence="1">Uncharacterized protein</fullName>
    </submittedName>
</protein>
<dbReference type="EMBL" id="GBXM01025721">
    <property type="protein sequence ID" value="JAH82856.1"/>
    <property type="molecule type" value="Transcribed_RNA"/>
</dbReference>
<accession>A0A0E9VXT9</accession>
<proteinExistence type="predicted"/>
<evidence type="ECO:0000313" key="1">
    <source>
        <dbReference type="EMBL" id="JAH82856.1"/>
    </source>
</evidence>
<reference evidence="1" key="2">
    <citation type="journal article" date="2015" name="Fish Shellfish Immunol.">
        <title>Early steps in the European eel (Anguilla anguilla)-Vibrio vulnificus interaction in the gills: Role of the RtxA13 toxin.</title>
        <authorList>
            <person name="Callol A."/>
            <person name="Pajuelo D."/>
            <person name="Ebbesson L."/>
            <person name="Teles M."/>
            <person name="MacKenzie S."/>
            <person name="Amaro C."/>
        </authorList>
    </citation>
    <scope>NUCLEOTIDE SEQUENCE</scope>
</reference>
<dbReference type="AlphaFoldDB" id="A0A0E9VXT9"/>
<name>A0A0E9VXT9_ANGAN</name>
<sequence length="49" mass="5450">MSTPGRSLPPDSFFKRSTFLSCILTGTVQRSQTSLRMVQEITGQVFSEP</sequence>
<organism evidence="1">
    <name type="scientific">Anguilla anguilla</name>
    <name type="common">European freshwater eel</name>
    <name type="synonym">Muraena anguilla</name>
    <dbReference type="NCBI Taxonomy" id="7936"/>
    <lineage>
        <taxon>Eukaryota</taxon>
        <taxon>Metazoa</taxon>
        <taxon>Chordata</taxon>
        <taxon>Craniata</taxon>
        <taxon>Vertebrata</taxon>
        <taxon>Euteleostomi</taxon>
        <taxon>Actinopterygii</taxon>
        <taxon>Neopterygii</taxon>
        <taxon>Teleostei</taxon>
        <taxon>Anguilliformes</taxon>
        <taxon>Anguillidae</taxon>
        <taxon>Anguilla</taxon>
    </lineage>
</organism>